<dbReference type="Proteomes" id="UP000007838">
    <property type="component" value="Plasmid pEcWSU1_A"/>
</dbReference>
<proteinExistence type="predicted"/>
<dbReference type="PANTHER" id="PTHR13887">
    <property type="entry name" value="GLUTATHIONE S-TRANSFERASE KAPPA"/>
    <property type="match status" value="1"/>
</dbReference>
<feature type="domain" description="DSBA-like thioredoxin" evidence="1">
    <location>
        <begin position="30"/>
        <end position="229"/>
    </location>
</feature>
<dbReference type="Gene3D" id="3.40.30.10">
    <property type="entry name" value="Glutaredoxin"/>
    <property type="match status" value="1"/>
</dbReference>
<dbReference type="CDD" id="cd03024">
    <property type="entry name" value="DsbA_FrnE"/>
    <property type="match status" value="1"/>
</dbReference>
<dbReference type="KEGG" id="eec:EcWSU1_A057"/>
<reference evidence="2 3" key="1">
    <citation type="journal article" date="2011" name="Stand. Genomic Sci.">
        <title>Complete genome of the onion pathogen Enterobacter cloacae EcWSU1.</title>
        <authorList>
            <person name="Humann J.L."/>
            <person name="Wildung M."/>
            <person name="Cheng C.H."/>
            <person name="Lee T."/>
            <person name="Stewart J.E."/>
            <person name="Drew J.C."/>
            <person name="Triplett E.W."/>
            <person name="Main D."/>
            <person name="Schroeder B.K."/>
        </authorList>
    </citation>
    <scope>NUCLEOTIDE SEQUENCE [LARGE SCALE GENOMIC DNA]</scope>
    <source>
        <strain evidence="2 3">EcWSU1</strain>
        <plasmid evidence="2 3">pEcWSU1_A</plasmid>
    </source>
</reference>
<dbReference type="InterPro" id="IPR001853">
    <property type="entry name" value="DSBA-like_thioredoxin_dom"/>
</dbReference>
<organism evidence="2 3">
    <name type="scientific">Enterobacter ludwigii</name>
    <dbReference type="NCBI Taxonomy" id="299767"/>
    <lineage>
        <taxon>Bacteria</taxon>
        <taxon>Pseudomonadati</taxon>
        <taxon>Pseudomonadota</taxon>
        <taxon>Gammaproteobacteria</taxon>
        <taxon>Enterobacterales</taxon>
        <taxon>Enterobacteriaceae</taxon>
        <taxon>Enterobacter</taxon>
        <taxon>Enterobacter cloacae complex</taxon>
    </lineage>
</organism>
<dbReference type="Pfam" id="PF01323">
    <property type="entry name" value="DSBA"/>
    <property type="match status" value="1"/>
</dbReference>
<sequence>MCGAHIKRHRQTIFMRYSGANMQTLKPIITIDIWSDLVCPWCWIAKKRFEQGLAAFEHKEQVVVRHHSFRISGDRPAVPFRKALYKKFGGEHGAELMMNQVGTAGKAEGLQYNFDTMLFGDTEDAHTLLAAARHANMGDAMAERFYQASVTEGRSIFEPQELIALAVEVGMSRADAEDALANEAFRASVAEDEAYARSIGVSGVPLFLLNEKYAISGAQSADNFLNALKQVWEEKAAELAQTDGQTCGADGCSI</sequence>
<dbReference type="eggNOG" id="COG2761">
    <property type="taxonomic scope" value="Bacteria"/>
</dbReference>
<dbReference type="InterPro" id="IPR036249">
    <property type="entry name" value="Thioredoxin-like_sf"/>
</dbReference>
<accession>G8LQD5</accession>
<dbReference type="PANTHER" id="PTHR13887:SF41">
    <property type="entry name" value="THIOREDOXIN SUPERFAMILY PROTEIN"/>
    <property type="match status" value="1"/>
</dbReference>
<dbReference type="AlphaFoldDB" id="G8LQD5"/>
<protein>
    <submittedName>
        <fullName evidence="2">DSBA Oxidoreductase</fullName>
    </submittedName>
</protein>
<geneLocation type="plasmid" evidence="2 3">
    <name>pEcWSU1_A</name>
</geneLocation>
<dbReference type="EMBL" id="CP002887">
    <property type="protein sequence ID" value="AEW76031.1"/>
    <property type="molecule type" value="Genomic_DNA"/>
</dbReference>
<keyword evidence="2" id="KW-0614">Plasmid</keyword>
<dbReference type="HOGENOM" id="CLU_069253_0_2_6"/>
<name>G8LQD5_9ENTR</name>
<dbReference type="GO" id="GO:0016491">
    <property type="term" value="F:oxidoreductase activity"/>
    <property type="evidence" value="ECO:0007669"/>
    <property type="project" value="InterPro"/>
</dbReference>
<evidence type="ECO:0000313" key="3">
    <source>
        <dbReference type="Proteomes" id="UP000007838"/>
    </source>
</evidence>
<dbReference type="SUPFAM" id="SSF52833">
    <property type="entry name" value="Thioredoxin-like"/>
    <property type="match status" value="1"/>
</dbReference>
<evidence type="ECO:0000313" key="2">
    <source>
        <dbReference type="EMBL" id="AEW76031.1"/>
    </source>
</evidence>
<evidence type="ECO:0000259" key="1">
    <source>
        <dbReference type="Pfam" id="PF01323"/>
    </source>
</evidence>
<gene>
    <name evidence="2" type="ORF">EcWSU1_A057</name>
</gene>